<keyword evidence="4" id="KW-1185">Reference proteome</keyword>
<keyword evidence="2" id="KW-0812">Transmembrane</keyword>
<accession>A0AAD9B3S7</accession>
<comment type="caution">
    <text evidence="3">The sequence shown here is derived from an EMBL/GenBank/DDBJ whole genome shotgun (WGS) entry which is preliminary data.</text>
</comment>
<evidence type="ECO:0000313" key="3">
    <source>
        <dbReference type="EMBL" id="KAK1875604.1"/>
    </source>
</evidence>
<reference evidence="3" key="1">
    <citation type="submission" date="2023-04" db="EMBL/GenBank/DDBJ databases">
        <title>Chromosome-level genome of Chaenocephalus aceratus.</title>
        <authorList>
            <person name="Park H."/>
        </authorList>
    </citation>
    <scope>NUCLEOTIDE SEQUENCE</scope>
    <source>
        <strain evidence="3">DE</strain>
        <tissue evidence="3">Muscle</tissue>
    </source>
</reference>
<feature type="transmembrane region" description="Helical" evidence="2">
    <location>
        <begin position="28"/>
        <end position="47"/>
    </location>
</feature>
<evidence type="ECO:0000256" key="1">
    <source>
        <dbReference type="SAM" id="Coils"/>
    </source>
</evidence>
<keyword evidence="1" id="KW-0175">Coiled coil</keyword>
<name>A0AAD9B3S7_DISEL</name>
<feature type="transmembrane region" description="Helical" evidence="2">
    <location>
        <begin position="131"/>
        <end position="149"/>
    </location>
</feature>
<organism evidence="3 4">
    <name type="scientific">Dissostichus eleginoides</name>
    <name type="common">Patagonian toothfish</name>
    <name type="synonym">Dissostichus amissus</name>
    <dbReference type="NCBI Taxonomy" id="100907"/>
    <lineage>
        <taxon>Eukaryota</taxon>
        <taxon>Metazoa</taxon>
        <taxon>Chordata</taxon>
        <taxon>Craniata</taxon>
        <taxon>Vertebrata</taxon>
        <taxon>Euteleostomi</taxon>
        <taxon>Actinopterygii</taxon>
        <taxon>Neopterygii</taxon>
        <taxon>Teleostei</taxon>
        <taxon>Neoteleostei</taxon>
        <taxon>Acanthomorphata</taxon>
        <taxon>Eupercaria</taxon>
        <taxon>Perciformes</taxon>
        <taxon>Notothenioidei</taxon>
        <taxon>Nototheniidae</taxon>
        <taxon>Dissostichus</taxon>
    </lineage>
</organism>
<dbReference type="EMBL" id="JASDAP010000106">
    <property type="protein sequence ID" value="KAK1875604.1"/>
    <property type="molecule type" value="Genomic_DNA"/>
</dbReference>
<evidence type="ECO:0000256" key="2">
    <source>
        <dbReference type="SAM" id="Phobius"/>
    </source>
</evidence>
<feature type="non-terminal residue" evidence="3">
    <location>
        <position position="233"/>
    </location>
</feature>
<keyword evidence="2" id="KW-1133">Transmembrane helix</keyword>
<keyword evidence="2" id="KW-0472">Membrane</keyword>
<feature type="coiled-coil region" evidence="1">
    <location>
        <begin position="194"/>
        <end position="221"/>
    </location>
</feature>
<sequence>VVLSSPAGVATFFTGGLAAPLLAGLGAASTGVGVTISLATLLTEHLLSSKRTKKAKSIESESNEIAERITSLFEQLRKECKAESVDADEDELDQRVMAKIPAAIARRNDQKWTVSGKQLIKKMSKTGLKTALKGCGMVAGGAVGFAFALHEAIDSWKTMIKNNHVTEASQSMRDTADDLDQMCRTLRNQVDDIKQGMAQRQREHEEKLEKERMENERLENVRLENVRLENMRL</sequence>
<evidence type="ECO:0000313" key="4">
    <source>
        <dbReference type="Proteomes" id="UP001228049"/>
    </source>
</evidence>
<gene>
    <name evidence="3" type="ORF">KUDE01_015377</name>
</gene>
<proteinExistence type="predicted"/>
<protein>
    <recommendedName>
        <fullName evidence="5">Apolipoprotein L3</fullName>
    </recommendedName>
</protein>
<dbReference type="AlphaFoldDB" id="A0AAD9B3S7"/>
<dbReference type="Proteomes" id="UP001228049">
    <property type="component" value="Unassembled WGS sequence"/>
</dbReference>
<evidence type="ECO:0008006" key="5">
    <source>
        <dbReference type="Google" id="ProtNLM"/>
    </source>
</evidence>